<sequence>MSSPNHESSMRHAIEVAKANPRHPFGAVIVSSASEVIVAEGVNRSSKNPTLHAEIDVINNYAASGGTDWHRLTLYTTAEPCPMCMSAILWSGVKSIVYGTSIPTLVRLGWDQIDIRATEVAAKSHQTSCEVIPGVLVSECDALFRKTADAGVGTSIESSRTRSQ</sequence>
<dbReference type="SUPFAM" id="SSF53927">
    <property type="entry name" value="Cytidine deaminase-like"/>
    <property type="match status" value="1"/>
</dbReference>
<accession>A9LH54</accession>
<dbReference type="PROSITE" id="PS00903">
    <property type="entry name" value="CYT_DCMP_DEAMINASES_1"/>
    <property type="match status" value="1"/>
</dbReference>
<gene>
    <name evidence="4" type="ORF">13FN_14</name>
</gene>
<dbReference type="EC" id="3.5.4.-" evidence="4"/>
<organism evidence="4">
    <name type="scientific">uncultured planctomycete 13FN</name>
    <dbReference type="NCBI Taxonomy" id="455065"/>
    <lineage>
        <taxon>Bacteria</taxon>
        <taxon>Pseudomonadati</taxon>
        <taxon>Planctomycetota</taxon>
        <taxon>Planctomycetia</taxon>
        <taxon>Planctomycetales</taxon>
        <taxon>environmental samples</taxon>
    </lineage>
</organism>
<name>A9LH54_9BACT</name>
<dbReference type="InterPro" id="IPR016192">
    <property type="entry name" value="APOBEC/CMP_deaminase_Zn-bd"/>
</dbReference>
<dbReference type="CDD" id="cd01285">
    <property type="entry name" value="nucleoside_deaminase"/>
    <property type="match status" value="1"/>
</dbReference>
<dbReference type="GO" id="GO:0016787">
    <property type="term" value="F:hydrolase activity"/>
    <property type="evidence" value="ECO:0007669"/>
    <property type="project" value="UniProtKB-KW"/>
</dbReference>
<keyword evidence="1" id="KW-0479">Metal-binding</keyword>
<evidence type="ECO:0000256" key="2">
    <source>
        <dbReference type="ARBA" id="ARBA00022833"/>
    </source>
</evidence>
<keyword evidence="2" id="KW-0862">Zinc</keyword>
<dbReference type="PANTHER" id="PTHR11079:SF162">
    <property type="entry name" value="RIBOFLAVIN BIOSYNTHESIS PROTEIN PYRD, CHLOROPLASTIC"/>
    <property type="match status" value="1"/>
</dbReference>
<protein>
    <submittedName>
        <fullName evidence="4">Cytidine and deoxycytidylate deaminase family protein</fullName>
        <ecNumber evidence="4">3.5.4.-</ecNumber>
    </submittedName>
</protein>
<keyword evidence="4" id="KW-0378">Hydrolase</keyword>
<dbReference type="InterPro" id="IPR002125">
    <property type="entry name" value="CMP_dCMP_dom"/>
</dbReference>
<reference evidence="4" key="1">
    <citation type="journal article" date="2007" name="ISME J.">
        <title>Fosmids of novel marine Planctomycetes from the Namibian and Oregon coast upwelling systems and their cross-comparison with planctomycete genomes.</title>
        <authorList>
            <person name="Woebken D."/>
            <person name="Teeling H."/>
            <person name="Wecker P."/>
            <person name="Dumitriu A."/>
            <person name="Kostadinov I."/>
            <person name="DeLong E.F."/>
            <person name="Amann R."/>
            <person name="Gloeckner F.O."/>
        </authorList>
    </citation>
    <scope>NUCLEOTIDE SEQUENCE</scope>
</reference>
<proteinExistence type="predicted"/>
<dbReference type="InterPro" id="IPR016193">
    <property type="entry name" value="Cytidine_deaminase-like"/>
</dbReference>
<evidence type="ECO:0000259" key="3">
    <source>
        <dbReference type="PROSITE" id="PS51747"/>
    </source>
</evidence>
<evidence type="ECO:0000256" key="1">
    <source>
        <dbReference type="ARBA" id="ARBA00022723"/>
    </source>
</evidence>
<dbReference type="EMBL" id="EF591889">
    <property type="protein sequence ID" value="ABX10725.1"/>
    <property type="molecule type" value="Genomic_DNA"/>
</dbReference>
<evidence type="ECO:0000313" key="4">
    <source>
        <dbReference type="EMBL" id="ABX10725.1"/>
    </source>
</evidence>
<dbReference type="PANTHER" id="PTHR11079">
    <property type="entry name" value="CYTOSINE DEAMINASE FAMILY MEMBER"/>
    <property type="match status" value="1"/>
</dbReference>
<dbReference type="AlphaFoldDB" id="A9LH54"/>
<dbReference type="Pfam" id="PF00383">
    <property type="entry name" value="dCMP_cyt_deam_1"/>
    <property type="match status" value="1"/>
</dbReference>
<dbReference type="GO" id="GO:0008270">
    <property type="term" value="F:zinc ion binding"/>
    <property type="evidence" value="ECO:0007669"/>
    <property type="project" value="InterPro"/>
</dbReference>
<dbReference type="PROSITE" id="PS51747">
    <property type="entry name" value="CYT_DCMP_DEAMINASES_2"/>
    <property type="match status" value="1"/>
</dbReference>
<feature type="domain" description="CMP/dCMP-type deaminase" evidence="3">
    <location>
        <begin position="4"/>
        <end position="121"/>
    </location>
</feature>
<dbReference type="Gene3D" id="3.40.140.10">
    <property type="entry name" value="Cytidine Deaminase, domain 2"/>
    <property type="match status" value="1"/>
</dbReference>